<dbReference type="PANTHER" id="PTHR30055">
    <property type="entry name" value="HTH-TYPE TRANSCRIPTIONAL REGULATOR RUTR"/>
    <property type="match status" value="1"/>
</dbReference>
<evidence type="ECO:0000259" key="5">
    <source>
        <dbReference type="Pfam" id="PF02909"/>
    </source>
</evidence>
<dbReference type="InterPro" id="IPR050109">
    <property type="entry name" value="HTH-type_TetR-like_transc_reg"/>
</dbReference>
<dbReference type="Gene3D" id="1.10.357.10">
    <property type="entry name" value="Tetracycline Repressor, domain 2"/>
    <property type="match status" value="1"/>
</dbReference>
<gene>
    <name evidence="6" type="ORF">ACFYTH_04830</name>
</gene>
<dbReference type="RefSeq" id="WP_387249333.1">
    <property type="nucleotide sequence ID" value="NZ_JBIALX010000002.1"/>
</dbReference>
<dbReference type="InterPro" id="IPR001647">
    <property type="entry name" value="HTH_TetR"/>
</dbReference>
<sequence length="251" mass="27174">MTEEVPGPLIWSLPEPPGRPTTNLSRPGILRAAMTIADAEGARALTMRRVAQAVGASTPMSLYRYVGSKDGLVDLMIDAVYGEIPLAAASAPDAATHPDWRGELERLALDTWAVIQRHLWFGELVHTRPPLGPNALRYFDFRFAMLEPLGLSSDDLSLLTGAVDGHLFGAALQVAEEQRMRTRVGLATDQQLAEAAKPLVEPLTADGRYPAFARWFHGRTGAGPADPVAWTLRCLLDGITARMGLDDPSGR</sequence>
<dbReference type="Pfam" id="PF02909">
    <property type="entry name" value="TetR_C_1"/>
    <property type="match status" value="1"/>
</dbReference>
<dbReference type="InterPro" id="IPR004111">
    <property type="entry name" value="Repressor_TetR_C"/>
</dbReference>
<evidence type="ECO:0000313" key="6">
    <source>
        <dbReference type="EMBL" id="MFF0452682.1"/>
    </source>
</evidence>
<evidence type="ECO:0000313" key="7">
    <source>
        <dbReference type="Proteomes" id="UP001601521"/>
    </source>
</evidence>
<organism evidence="6 7">
    <name type="scientific">Nocardia africana</name>
    <dbReference type="NCBI Taxonomy" id="134964"/>
    <lineage>
        <taxon>Bacteria</taxon>
        <taxon>Bacillati</taxon>
        <taxon>Actinomycetota</taxon>
        <taxon>Actinomycetes</taxon>
        <taxon>Mycobacteriales</taxon>
        <taxon>Nocardiaceae</taxon>
        <taxon>Nocardia</taxon>
    </lineage>
</organism>
<comment type="caution">
    <text evidence="6">The sequence shown here is derived from an EMBL/GenBank/DDBJ whole genome shotgun (WGS) entry which is preliminary data.</text>
</comment>
<dbReference type="EMBL" id="JBIALX010000002">
    <property type="protein sequence ID" value="MFF0452682.1"/>
    <property type="molecule type" value="Genomic_DNA"/>
</dbReference>
<keyword evidence="7" id="KW-1185">Reference proteome</keyword>
<evidence type="ECO:0000256" key="3">
    <source>
        <dbReference type="ARBA" id="ARBA00023163"/>
    </source>
</evidence>
<evidence type="ECO:0000256" key="1">
    <source>
        <dbReference type="ARBA" id="ARBA00023015"/>
    </source>
</evidence>
<feature type="domain" description="HTH tetR-type" evidence="4">
    <location>
        <begin position="29"/>
        <end position="74"/>
    </location>
</feature>
<dbReference type="Gene3D" id="1.10.10.60">
    <property type="entry name" value="Homeodomain-like"/>
    <property type="match status" value="1"/>
</dbReference>
<proteinExistence type="predicted"/>
<dbReference type="SUPFAM" id="SSF48498">
    <property type="entry name" value="Tetracyclin repressor-like, C-terminal domain"/>
    <property type="match status" value="1"/>
</dbReference>
<evidence type="ECO:0000256" key="2">
    <source>
        <dbReference type="ARBA" id="ARBA00023125"/>
    </source>
</evidence>
<feature type="domain" description="Tetracycline repressor TetR C-terminal" evidence="5">
    <location>
        <begin position="98"/>
        <end position="242"/>
    </location>
</feature>
<dbReference type="SUPFAM" id="SSF46689">
    <property type="entry name" value="Homeodomain-like"/>
    <property type="match status" value="1"/>
</dbReference>
<reference evidence="6 7" key="1">
    <citation type="submission" date="2024-10" db="EMBL/GenBank/DDBJ databases">
        <title>The Natural Products Discovery Center: Release of the First 8490 Sequenced Strains for Exploring Actinobacteria Biosynthetic Diversity.</title>
        <authorList>
            <person name="Kalkreuter E."/>
            <person name="Kautsar S.A."/>
            <person name="Yang D."/>
            <person name="Bader C.D."/>
            <person name="Teijaro C.N."/>
            <person name="Fluegel L."/>
            <person name="Davis C.M."/>
            <person name="Simpson J.R."/>
            <person name="Lauterbach L."/>
            <person name="Steele A.D."/>
            <person name="Gui C."/>
            <person name="Meng S."/>
            <person name="Li G."/>
            <person name="Viehrig K."/>
            <person name="Ye F."/>
            <person name="Su P."/>
            <person name="Kiefer A.F."/>
            <person name="Nichols A."/>
            <person name="Cepeda A.J."/>
            <person name="Yan W."/>
            <person name="Fan B."/>
            <person name="Jiang Y."/>
            <person name="Adhikari A."/>
            <person name="Zheng C.-J."/>
            <person name="Schuster L."/>
            <person name="Cowan T.M."/>
            <person name="Smanski M.J."/>
            <person name="Chevrette M.G."/>
            <person name="De Carvalho L.P.S."/>
            <person name="Shen B."/>
        </authorList>
    </citation>
    <scope>NUCLEOTIDE SEQUENCE [LARGE SCALE GENOMIC DNA]</scope>
    <source>
        <strain evidence="6 7">NPDC004550</strain>
    </source>
</reference>
<dbReference type="InterPro" id="IPR036271">
    <property type="entry name" value="Tet_transcr_reg_TetR-rel_C_sf"/>
</dbReference>
<accession>A0ABW6NC14</accession>
<keyword evidence="1" id="KW-0805">Transcription regulation</keyword>
<dbReference type="Proteomes" id="UP001601521">
    <property type="component" value="Unassembled WGS sequence"/>
</dbReference>
<keyword evidence="2" id="KW-0238">DNA-binding</keyword>
<protein>
    <submittedName>
        <fullName evidence="6">TetR/AcrR family transcriptional regulator</fullName>
    </submittedName>
</protein>
<dbReference type="PANTHER" id="PTHR30055:SF151">
    <property type="entry name" value="TRANSCRIPTIONAL REGULATORY PROTEIN"/>
    <property type="match status" value="1"/>
</dbReference>
<dbReference type="InterPro" id="IPR009057">
    <property type="entry name" value="Homeodomain-like_sf"/>
</dbReference>
<name>A0ABW6NC14_9NOCA</name>
<evidence type="ECO:0000259" key="4">
    <source>
        <dbReference type="Pfam" id="PF00440"/>
    </source>
</evidence>
<keyword evidence="3" id="KW-0804">Transcription</keyword>
<dbReference type="Pfam" id="PF00440">
    <property type="entry name" value="TetR_N"/>
    <property type="match status" value="1"/>
</dbReference>